<sequence length="323" mass="34104">MNLLTLTLWAALSPRTTVAATLRTTFQYTQNGTWLENLALRPSGLILVTRMDVPELWTVDPATGQETLVSTFPKRPLGKLVITDIGHPVVGTWGVYEVDLSSHSSSALLSSGEGGSASVRKIATLGEAGWLNGMARLPGPGDTDRAVVLIADSVNRVIWQLDARTGAYGVALNDAASMAASPTDPLGLGVNGVRVWREYVYWSTNSRSAVFRVPVRWDQGRAKVVQTGAVETVVSGVVVDDFAVPADGMLYLMAVAENEVVRVAPDGNHSVLAGTKDSLDVAGCTSGVVSGDGRKLFVTTCGGHIVPPKGRVEPAKVVEITLA</sequence>
<feature type="signal peptide" evidence="1">
    <location>
        <begin position="1"/>
        <end position="19"/>
    </location>
</feature>
<proteinExistence type="predicted"/>
<protein>
    <recommendedName>
        <fullName evidence="4">Calcium-dependent phosphotriesterase</fullName>
    </recommendedName>
</protein>
<gene>
    <name evidence="2" type="ORF">BO97DRAFT_424292</name>
</gene>
<dbReference type="PANTHER" id="PTHR42060:SF1">
    <property type="entry name" value="NHL REPEAT-CONTAINING PROTEIN"/>
    <property type="match status" value="1"/>
</dbReference>
<feature type="chain" id="PRO_5017356336" description="Calcium-dependent phosphotriesterase" evidence="1">
    <location>
        <begin position="20"/>
        <end position="323"/>
    </location>
</feature>
<dbReference type="VEuPathDB" id="FungiDB:BO97DRAFT_424292"/>
<reference evidence="2 3" key="1">
    <citation type="submission" date="2018-02" db="EMBL/GenBank/DDBJ databases">
        <title>The genomes of Aspergillus section Nigri reveals drivers in fungal speciation.</title>
        <authorList>
            <consortium name="DOE Joint Genome Institute"/>
            <person name="Vesth T.C."/>
            <person name="Nybo J."/>
            <person name="Theobald S."/>
            <person name="Brandl J."/>
            <person name="Frisvad J.C."/>
            <person name="Nielsen K.F."/>
            <person name="Lyhne E.K."/>
            <person name="Kogle M.E."/>
            <person name="Kuo A."/>
            <person name="Riley R."/>
            <person name="Clum A."/>
            <person name="Nolan M."/>
            <person name="Lipzen A."/>
            <person name="Salamov A."/>
            <person name="Henrissat B."/>
            <person name="Wiebenga A."/>
            <person name="De vries R.P."/>
            <person name="Grigoriev I.V."/>
            <person name="Mortensen U.H."/>
            <person name="Andersen M.R."/>
            <person name="Baker S.E."/>
        </authorList>
    </citation>
    <scope>NUCLEOTIDE SEQUENCE [LARGE SCALE GENOMIC DNA]</scope>
    <source>
        <strain evidence="2 3">CBS 101889</strain>
    </source>
</reference>
<dbReference type="Gene3D" id="2.120.10.30">
    <property type="entry name" value="TolB, C-terminal domain"/>
    <property type="match status" value="1"/>
</dbReference>
<evidence type="ECO:0000256" key="1">
    <source>
        <dbReference type="SAM" id="SignalP"/>
    </source>
</evidence>
<dbReference type="GeneID" id="37201247"/>
<organism evidence="2 3">
    <name type="scientific">Aspergillus homomorphus (strain CBS 101889)</name>
    <dbReference type="NCBI Taxonomy" id="1450537"/>
    <lineage>
        <taxon>Eukaryota</taxon>
        <taxon>Fungi</taxon>
        <taxon>Dikarya</taxon>
        <taxon>Ascomycota</taxon>
        <taxon>Pezizomycotina</taxon>
        <taxon>Eurotiomycetes</taxon>
        <taxon>Eurotiomycetidae</taxon>
        <taxon>Eurotiales</taxon>
        <taxon>Aspergillaceae</taxon>
        <taxon>Aspergillus</taxon>
        <taxon>Aspergillus subgen. Circumdati</taxon>
    </lineage>
</organism>
<dbReference type="RefSeq" id="XP_025551811.1">
    <property type="nucleotide sequence ID" value="XM_025696958.1"/>
</dbReference>
<dbReference type="Proteomes" id="UP000248961">
    <property type="component" value="Unassembled WGS sequence"/>
</dbReference>
<evidence type="ECO:0000313" key="3">
    <source>
        <dbReference type="Proteomes" id="UP000248961"/>
    </source>
</evidence>
<accession>A0A395HXY4</accession>
<name>A0A395HXY4_ASPHC</name>
<dbReference type="STRING" id="1450537.A0A395HXY4"/>
<dbReference type="InterPro" id="IPR011042">
    <property type="entry name" value="6-blade_b-propeller_TolB-like"/>
</dbReference>
<keyword evidence="1" id="KW-0732">Signal</keyword>
<dbReference type="InterPro" id="IPR052998">
    <property type="entry name" value="Hetero-Diels-Alderase-like"/>
</dbReference>
<keyword evidence="3" id="KW-1185">Reference proteome</keyword>
<dbReference type="PANTHER" id="PTHR42060">
    <property type="entry name" value="NHL REPEAT-CONTAINING PROTEIN-RELATED"/>
    <property type="match status" value="1"/>
</dbReference>
<evidence type="ECO:0008006" key="4">
    <source>
        <dbReference type="Google" id="ProtNLM"/>
    </source>
</evidence>
<dbReference type="EMBL" id="KZ824282">
    <property type="protein sequence ID" value="RAL12657.1"/>
    <property type="molecule type" value="Genomic_DNA"/>
</dbReference>
<dbReference type="AlphaFoldDB" id="A0A395HXY4"/>
<dbReference type="SUPFAM" id="SSF63829">
    <property type="entry name" value="Calcium-dependent phosphotriesterase"/>
    <property type="match status" value="1"/>
</dbReference>
<evidence type="ECO:0000313" key="2">
    <source>
        <dbReference type="EMBL" id="RAL12657.1"/>
    </source>
</evidence>
<dbReference type="OrthoDB" id="9977941at2759"/>